<keyword evidence="1" id="KW-0479">Metal-binding</keyword>
<evidence type="ECO:0000256" key="3">
    <source>
        <dbReference type="ARBA" id="ARBA00022833"/>
    </source>
</evidence>
<dbReference type="SMART" id="SM00382">
    <property type="entry name" value="AAA"/>
    <property type="match status" value="1"/>
</dbReference>
<dbReference type="eggNOG" id="COG0467">
    <property type="taxonomic scope" value="Bacteria"/>
</dbReference>
<name>D1CD01_THET1</name>
<dbReference type="Gene3D" id="1.10.10.10">
    <property type="entry name" value="Winged helix-like DNA-binding domain superfamily/Winged helix DNA-binding domain"/>
    <property type="match status" value="1"/>
</dbReference>
<dbReference type="InterPro" id="IPR036390">
    <property type="entry name" value="WH_DNA-bd_sf"/>
</dbReference>
<dbReference type="InterPro" id="IPR034154">
    <property type="entry name" value="TOPRIM_DnaG/twinkle"/>
</dbReference>
<dbReference type="Pfam" id="PF01807">
    <property type="entry name" value="Zn_ribbon_DnaG"/>
    <property type="match status" value="1"/>
</dbReference>
<dbReference type="eggNOG" id="COG0640">
    <property type="taxonomic scope" value="Bacteria"/>
</dbReference>
<dbReference type="Gene3D" id="3.90.580.10">
    <property type="entry name" value="Zinc finger, CHC2-type domain"/>
    <property type="match status" value="1"/>
</dbReference>
<keyword evidence="2" id="KW-0863">Zinc-finger</keyword>
<dbReference type="SUPFAM" id="SSF52540">
    <property type="entry name" value="P-loop containing nucleoside triphosphate hydrolases"/>
    <property type="match status" value="1"/>
</dbReference>
<dbReference type="Pfam" id="PF01022">
    <property type="entry name" value="HTH_5"/>
    <property type="match status" value="1"/>
</dbReference>
<dbReference type="InterPro" id="IPR001845">
    <property type="entry name" value="HTH_ArsR_DNA-bd_dom"/>
</dbReference>
<evidence type="ECO:0000256" key="4">
    <source>
        <dbReference type="ARBA" id="ARBA00023125"/>
    </source>
</evidence>
<dbReference type="Gene3D" id="3.40.50.300">
    <property type="entry name" value="P-loop containing nucleotide triphosphate hydrolases"/>
    <property type="match status" value="1"/>
</dbReference>
<dbReference type="GO" id="GO:0003899">
    <property type="term" value="F:DNA-directed RNA polymerase activity"/>
    <property type="evidence" value="ECO:0007669"/>
    <property type="project" value="InterPro"/>
</dbReference>
<evidence type="ECO:0000256" key="1">
    <source>
        <dbReference type="ARBA" id="ARBA00022723"/>
    </source>
</evidence>
<dbReference type="HOGENOM" id="CLU_419150_0_0_0"/>
<evidence type="ECO:0000256" key="2">
    <source>
        <dbReference type="ARBA" id="ARBA00022771"/>
    </source>
</evidence>
<dbReference type="CDD" id="cd00090">
    <property type="entry name" value="HTH_ARSR"/>
    <property type="match status" value="1"/>
</dbReference>
<evidence type="ECO:0000313" key="9">
    <source>
        <dbReference type="Proteomes" id="UP000000323"/>
    </source>
</evidence>
<dbReference type="InterPro" id="IPR003593">
    <property type="entry name" value="AAA+_ATPase"/>
</dbReference>
<organism evidence="8 9">
    <name type="scientific">Thermobaculum terrenum (strain ATCC BAA-798 / CCMEE 7001 / YNP1)</name>
    <dbReference type="NCBI Taxonomy" id="525904"/>
    <lineage>
        <taxon>Bacteria</taxon>
        <taxon>Bacillati</taxon>
        <taxon>Chloroflexota</taxon>
        <taxon>Chloroflexia</taxon>
        <taxon>Candidatus Thermobaculales</taxon>
        <taxon>Candidatus Thermobaculaceae</taxon>
        <taxon>Thermobaculum</taxon>
    </lineage>
</organism>
<dbReference type="GO" id="GO:0008270">
    <property type="term" value="F:zinc ion binding"/>
    <property type="evidence" value="ECO:0007669"/>
    <property type="project" value="UniProtKB-KW"/>
</dbReference>
<evidence type="ECO:0000259" key="7">
    <source>
        <dbReference type="SMART" id="SM00400"/>
    </source>
</evidence>
<dbReference type="GO" id="GO:0005737">
    <property type="term" value="C:cytoplasm"/>
    <property type="evidence" value="ECO:0007669"/>
    <property type="project" value="TreeGrafter"/>
</dbReference>
<keyword evidence="9" id="KW-1185">Reference proteome</keyword>
<dbReference type="SUPFAM" id="SSF57783">
    <property type="entry name" value="Zinc beta-ribbon"/>
    <property type="match status" value="1"/>
</dbReference>
<dbReference type="InterPro" id="IPR036388">
    <property type="entry name" value="WH-like_DNA-bd_sf"/>
</dbReference>
<dbReference type="STRING" id="525904.Tter_1760"/>
<dbReference type="RefSeq" id="WP_012875700.1">
    <property type="nucleotide sequence ID" value="NC_013525.1"/>
</dbReference>
<keyword evidence="4" id="KW-0238">DNA-binding</keyword>
<dbReference type="SMART" id="SM00400">
    <property type="entry name" value="ZnF_CHCC"/>
    <property type="match status" value="1"/>
</dbReference>
<protein>
    <submittedName>
        <fullName evidence="8">Zinc finger CHC2-family protein</fullName>
    </submittedName>
</protein>
<dbReference type="InterPro" id="IPR011991">
    <property type="entry name" value="ArsR-like_HTH"/>
</dbReference>
<evidence type="ECO:0000259" key="6">
    <source>
        <dbReference type="SMART" id="SM00382"/>
    </source>
</evidence>
<dbReference type="InterPro" id="IPR027417">
    <property type="entry name" value="P-loop_NTPase"/>
</dbReference>
<dbReference type="KEGG" id="ttr:Tter_1760"/>
<dbReference type="InterPro" id="IPR002694">
    <property type="entry name" value="Znf_CHC2"/>
</dbReference>
<dbReference type="AlphaFoldDB" id="D1CD01"/>
<dbReference type="PANTHER" id="PTHR30313:SF2">
    <property type="entry name" value="DNA PRIMASE"/>
    <property type="match status" value="1"/>
</dbReference>
<evidence type="ECO:0000313" key="8">
    <source>
        <dbReference type="EMBL" id="ACZ42666.1"/>
    </source>
</evidence>
<proteinExistence type="predicted"/>
<evidence type="ECO:0000256" key="5">
    <source>
        <dbReference type="SAM" id="MobiDB-lite"/>
    </source>
</evidence>
<accession>D1CD01</accession>
<dbReference type="PANTHER" id="PTHR30313">
    <property type="entry name" value="DNA PRIMASE"/>
    <property type="match status" value="1"/>
</dbReference>
<sequence length="654" mass="71639">MAMRSNPVDSSRADAPFPQPRGARHQKQPTTDIRQIKSKLDLASLVERHAGELRREGGYLKALCPFHKEKTPSLAIYPSRQRWQCFGCDRKGDVIDFLGHVRFNGLWDRTNSSQFKEVLAEATRIAGELPTNSRIPDPLTIGNSGISPAGEKTYELRDPAGALVAYHIRVENPEGVKVSMPYKLPDGSWGLGDLPKESLPLYRSQHLASSPGATIVLTEGEKGADVLSELLPPEKYLVLGTACGSATTPGEEALRPILGREVVLVPDADEGGIAHMQRIALRLLEMGAPEGSVKILLGYDLADYREPLEKLLARKVKTVTPEMATRWRQERIPEFPVPKESGNREHPGFVPVWLQPEPRPRDWIVEDLIPEGTITLLYGDAGTGKSAFATALALHVCTGSPFLGKQTIGGPVAYVDTEFDAEEFVRRSYALSRGMGLMGPPEGIYYLRTQGSLTDPAVRAQVEASWDFAPAMVILDSLTLGAYESDTKDVAAVVEILTWLEELQITALVLDHHAKPSPGANLSDYRPYGSFAKHGKGRHVLQLLAGEAGGTAVRVSKSNLAPRGLTLGFSLRWEGDQILLREEQLGSETLAGVERNLPRSMQVLIALARHPEGTSAEELAKDLEMGQKTVQNHLSVLRSLGKVQQLERGRWVAK</sequence>
<dbReference type="CDD" id="cd01029">
    <property type="entry name" value="TOPRIM_primases"/>
    <property type="match status" value="1"/>
</dbReference>
<dbReference type="OrthoDB" id="8905164at2"/>
<dbReference type="SUPFAM" id="SSF46785">
    <property type="entry name" value="Winged helix' DNA-binding domain"/>
    <property type="match status" value="1"/>
</dbReference>
<dbReference type="GO" id="GO:0003700">
    <property type="term" value="F:DNA-binding transcription factor activity"/>
    <property type="evidence" value="ECO:0007669"/>
    <property type="project" value="InterPro"/>
</dbReference>
<gene>
    <name evidence="8" type="ordered locus">Tter_1760</name>
</gene>
<dbReference type="Pfam" id="PF13481">
    <property type="entry name" value="AAA_25"/>
    <property type="match status" value="1"/>
</dbReference>
<reference evidence="9" key="1">
    <citation type="journal article" date="2010" name="Stand. Genomic Sci.">
        <title>Complete genome sequence of 'Thermobaculum terrenum' type strain (YNP1).</title>
        <authorList>
            <person name="Kiss H."/>
            <person name="Cleland D."/>
            <person name="Lapidus A."/>
            <person name="Lucas S."/>
            <person name="Glavina Del Rio T."/>
            <person name="Nolan M."/>
            <person name="Tice H."/>
            <person name="Han C."/>
            <person name="Goodwin L."/>
            <person name="Pitluck S."/>
            <person name="Liolios K."/>
            <person name="Ivanova N."/>
            <person name="Mavromatis K."/>
            <person name="Ovchinnikova G."/>
            <person name="Pati A."/>
            <person name="Chen A."/>
            <person name="Palaniappan K."/>
            <person name="Land M."/>
            <person name="Hauser L."/>
            <person name="Chang Y."/>
            <person name="Jeffries C."/>
            <person name="Lu M."/>
            <person name="Brettin T."/>
            <person name="Detter J."/>
            <person name="Goker M."/>
            <person name="Tindall B."/>
            <person name="Beck B."/>
            <person name="McDermott T."/>
            <person name="Woyke T."/>
            <person name="Bristow J."/>
            <person name="Eisen J."/>
            <person name="Markowitz V."/>
            <person name="Hugenholtz P."/>
            <person name="Kyrpides N."/>
            <person name="Klenk H."/>
            <person name="Cheng J."/>
        </authorList>
    </citation>
    <scope>NUCLEOTIDE SEQUENCE [LARGE SCALE GENOMIC DNA]</scope>
    <source>
        <strain evidence="9">ATCC BAA-798 / YNP1</strain>
    </source>
</reference>
<dbReference type="Proteomes" id="UP000000323">
    <property type="component" value="Chromosome 1"/>
</dbReference>
<dbReference type="EMBL" id="CP001825">
    <property type="protein sequence ID" value="ACZ42666.1"/>
    <property type="molecule type" value="Genomic_DNA"/>
</dbReference>
<dbReference type="GO" id="GO:0006269">
    <property type="term" value="P:DNA replication, synthesis of primer"/>
    <property type="evidence" value="ECO:0007669"/>
    <property type="project" value="TreeGrafter"/>
</dbReference>
<dbReference type="InterPro" id="IPR050219">
    <property type="entry name" value="DnaG_primase"/>
</dbReference>
<feature type="domain" description="AAA+ ATPase" evidence="6">
    <location>
        <begin position="371"/>
        <end position="547"/>
    </location>
</feature>
<feature type="domain" description="Zinc finger CHC2-type" evidence="7">
    <location>
        <begin position="60"/>
        <end position="123"/>
    </location>
</feature>
<dbReference type="eggNOG" id="COG0358">
    <property type="taxonomic scope" value="Bacteria"/>
</dbReference>
<keyword evidence="3" id="KW-0862">Zinc</keyword>
<dbReference type="InterPro" id="IPR036977">
    <property type="entry name" value="DNA_primase_Znf_CHC2"/>
</dbReference>
<dbReference type="GO" id="GO:0003677">
    <property type="term" value="F:DNA binding"/>
    <property type="evidence" value="ECO:0007669"/>
    <property type="project" value="UniProtKB-KW"/>
</dbReference>
<feature type="region of interest" description="Disordered" evidence="5">
    <location>
        <begin position="1"/>
        <end position="31"/>
    </location>
</feature>